<feature type="transmembrane region" description="Helical" evidence="2">
    <location>
        <begin position="103"/>
        <end position="123"/>
    </location>
</feature>
<proteinExistence type="predicted"/>
<organism evidence="3 4">
    <name type="scientific">Solibaculum intestinale</name>
    <dbReference type="NCBI Taxonomy" id="3133165"/>
    <lineage>
        <taxon>Bacteria</taxon>
        <taxon>Bacillati</taxon>
        <taxon>Bacillota</taxon>
        <taxon>Clostridia</taxon>
        <taxon>Eubacteriales</taxon>
        <taxon>Oscillospiraceae</taxon>
        <taxon>Solibaculum</taxon>
    </lineage>
</organism>
<feature type="coiled-coil region" evidence="1">
    <location>
        <begin position="22"/>
        <end position="49"/>
    </location>
</feature>
<accession>A0ABV1E4H7</accession>
<keyword evidence="4" id="KW-1185">Reference proteome</keyword>
<protein>
    <submittedName>
        <fullName evidence="3">Permease prefix domain 1-containing protein</fullName>
    </submittedName>
</protein>
<keyword evidence="2" id="KW-0472">Membrane</keyword>
<dbReference type="Proteomes" id="UP001489509">
    <property type="component" value="Unassembled WGS sequence"/>
</dbReference>
<keyword evidence="2" id="KW-0812">Transmembrane</keyword>
<dbReference type="InterPro" id="IPR047928">
    <property type="entry name" value="Perm_prefix_1"/>
</dbReference>
<evidence type="ECO:0000256" key="2">
    <source>
        <dbReference type="SAM" id="Phobius"/>
    </source>
</evidence>
<evidence type="ECO:0000256" key="1">
    <source>
        <dbReference type="SAM" id="Coils"/>
    </source>
</evidence>
<sequence length="229" mass="26572">MEELKSYVELLFSRYRNSTRILELKEEILSNLEAKVEDLTARGMEKEEAVRQAKASITSVDGLIDGNRLVYYNQYKLEVTQVAVLYGVIAWILTLPLKIVDTGIWVNEVFLVLTLAVGIWYLLQRSRKEQEYVQHTAYVRVSRLRWMHKAAWWLFGLLIVVMTAFTTAVQFGSNFWYSTPVKIEGPFQVGALAVRYLLPAFFMIIPLLYHAAIKLVSKYEVNHEDQNEE</sequence>
<feature type="transmembrane region" description="Helical" evidence="2">
    <location>
        <begin position="150"/>
        <end position="169"/>
    </location>
</feature>
<gene>
    <name evidence="3" type="ORF">WMO26_13150</name>
</gene>
<name>A0ABV1E4H7_9FIRM</name>
<feature type="transmembrane region" description="Helical" evidence="2">
    <location>
        <begin position="77"/>
        <end position="97"/>
    </location>
</feature>
<dbReference type="NCBIfam" id="NF038403">
    <property type="entry name" value="perm_prefix_1"/>
    <property type="match status" value="1"/>
</dbReference>
<dbReference type="EMBL" id="JBBMFD010000044">
    <property type="protein sequence ID" value="MEQ2441779.1"/>
    <property type="molecule type" value="Genomic_DNA"/>
</dbReference>
<evidence type="ECO:0000313" key="3">
    <source>
        <dbReference type="EMBL" id="MEQ2441779.1"/>
    </source>
</evidence>
<comment type="caution">
    <text evidence="3">The sequence shown here is derived from an EMBL/GenBank/DDBJ whole genome shotgun (WGS) entry which is preliminary data.</text>
</comment>
<keyword evidence="1" id="KW-0175">Coiled coil</keyword>
<reference evidence="3 4" key="1">
    <citation type="submission" date="2024-03" db="EMBL/GenBank/DDBJ databases">
        <title>Human intestinal bacterial collection.</title>
        <authorList>
            <person name="Pauvert C."/>
            <person name="Hitch T.C.A."/>
            <person name="Clavel T."/>
        </authorList>
    </citation>
    <scope>NUCLEOTIDE SEQUENCE [LARGE SCALE GENOMIC DNA]</scope>
    <source>
        <strain evidence="3 4">CLA-JM-H44</strain>
    </source>
</reference>
<dbReference type="RefSeq" id="WP_349221088.1">
    <property type="nucleotide sequence ID" value="NZ_JBBMFD010000044.1"/>
</dbReference>
<keyword evidence="2" id="KW-1133">Transmembrane helix</keyword>
<feature type="transmembrane region" description="Helical" evidence="2">
    <location>
        <begin position="189"/>
        <end position="209"/>
    </location>
</feature>
<evidence type="ECO:0000313" key="4">
    <source>
        <dbReference type="Proteomes" id="UP001489509"/>
    </source>
</evidence>